<dbReference type="RefSeq" id="XP_001712352.1">
    <property type="nucleotide sequence ID" value="XM_001712300.1"/>
</dbReference>
<dbReference type="EMBL" id="CP000882">
    <property type="protein sequence ID" value="ABW98027.1"/>
    <property type="molecule type" value="Genomic_DNA"/>
</dbReference>
<keyword evidence="1" id="KW-0812">Transmembrane</keyword>
<name>A9BKM2_HEMAN</name>
<feature type="transmembrane region" description="Helical" evidence="1">
    <location>
        <begin position="702"/>
        <end position="726"/>
    </location>
</feature>
<organism evidence="2 3">
    <name type="scientific">Hemiselmis andersenii</name>
    <name type="common">Cryptophyte alga</name>
    <dbReference type="NCBI Taxonomy" id="464988"/>
    <lineage>
        <taxon>Eukaryota</taxon>
        <taxon>Cryptophyceae</taxon>
        <taxon>Cryptomonadales</taxon>
        <taxon>Hemiselmidaceae</taxon>
        <taxon>Hemiselmis</taxon>
    </lineage>
</organism>
<dbReference type="AlphaFoldDB" id="A9BKM2"/>
<protein>
    <submittedName>
        <fullName evidence="2">Uncharacterized protein</fullName>
    </submittedName>
</protein>
<gene>
    <name evidence="2" type="ORF">HAN_2g199</name>
</gene>
<keyword evidence="2" id="KW-0542">Nucleomorph</keyword>
<keyword evidence="1" id="KW-1133">Transmembrane helix</keyword>
<reference evidence="2 3" key="1">
    <citation type="journal article" date="2007" name="Proc. Natl. Acad. Sci. U.S.A.">
        <title>Nucleomorph genome of Hemiselmis andersenii reveals complete intron loss and compaction as a driver of protein structure and function.</title>
        <authorList>
            <person name="Lane C.E."/>
            <person name="van den Heuvel K."/>
            <person name="Kozera C."/>
            <person name="Curtis B.A."/>
            <person name="Parsons B.J."/>
            <person name="Bowman S."/>
            <person name="Archibald J.M."/>
        </authorList>
    </citation>
    <scope>NUCLEOTIDE SEQUENCE [LARGE SCALE GENOMIC DNA]</scope>
    <source>
        <strain evidence="2 3">CCMP644</strain>
    </source>
</reference>
<evidence type="ECO:0000256" key="1">
    <source>
        <dbReference type="SAM" id="Phobius"/>
    </source>
</evidence>
<geneLocation type="nucleomorph" evidence="2"/>
<keyword evidence="1" id="KW-0472">Membrane</keyword>
<evidence type="ECO:0000313" key="2">
    <source>
        <dbReference type="EMBL" id="ABW98027.1"/>
    </source>
</evidence>
<sequence length="868" mass="106693">MDPESFLTKQCKKKIFSTKKKWFFKILDCKILSLFPYPKLIELKTPQKKYSQNNLLFPRLLRFTTYFRKDKGEFFKKNKKSLKKSIPIYMKLNLNIKIKKLFIPFFPFFKKKFSQLTFFPKISKKEKRTLIFGFFDSLALFSPLENFFFDKFFIKKKNLEKNLFFLIKSQEYNLDFTKRKNFKNIFDIKEKGKIPNQKNKLMVKNKEFFKNSKENFVLRFSLFSLNFEKKYPKHFKLKISKKVSHFISYDSLLTNEKLVFFGEKKKLNSLTVKQISDKKIGLLTCKFLPKRIIFFNLFVNKILNLYEFSQHFFKNFSIKFFEKTLEIFLVEEKEISKFSQKRGFLCFRRCSVKFLLNKKIKKRYNPISFKKRNLGFFFLKEKLQNYLVFDRDFFFGFIIDFRIKKLSLIKSIAGFLKFEKLKDKNIKMKEKESNEIEPNLWINFLLLKDLLIMFFLKERQKFFFIEINNPLSNPEALIPEPILLPELRYLKKQIEEGITVIPEIKNFFYFEAMLQELWKNEIKIFFWDFPKIKLWNIRRSKSFQKIFFKWYMKSILLERKILKQNNPKKKKGEIFFDFKKWTLKRKNKKLLGKKIIQKKLMEFKKNVKFLKKYKKKRPKYFEEIFQKNLKFLRLKEKLFKNFYFSDFVFSIQKKINHMDHFLFKNKKKFVQSSNCKSQNSLFKKLYLENQNFSREQKINFRVGFSIFSTLNPWIVFLNYGVVFCFISKKNENSFLKLNFGKERKKNILLKIFMFFRLKGTELLTLCNFYRPFEQYFQKFSPFPIKKMIRKIIFFAKKLIFFKKKKFTNQKEEFFFFFITKNIKENFSMENFLYFFKNESLTSFLFYKNFFKNKIDFDFKSVFLKKIVC</sequence>
<proteinExistence type="predicted"/>
<evidence type="ECO:0000313" key="3">
    <source>
        <dbReference type="Proteomes" id="UP000243127"/>
    </source>
</evidence>
<dbReference type="GeneID" id="5739374"/>
<accession>A9BKM2</accession>
<dbReference type="Proteomes" id="UP000243127">
    <property type="component" value="Nucleomorph 2"/>
</dbReference>